<dbReference type="GO" id="GO:0008270">
    <property type="term" value="F:zinc ion binding"/>
    <property type="evidence" value="ECO:0007669"/>
    <property type="project" value="InterPro"/>
</dbReference>
<dbReference type="EMBL" id="FQNF01000006">
    <property type="protein sequence ID" value="SGZ38367.1"/>
    <property type="molecule type" value="Genomic_DNA"/>
</dbReference>
<dbReference type="InterPro" id="IPR004183">
    <property type="entry name" value="Xdiol_dOase_suB"/>
</dbReference>
<evidence type="ECO:0000256" key="5">
    <source>
        <dbReference type="ARBA" id="ARBA00023002"/>
    </source>
</evidence>
<evidence type="ECO:0000256" key="1">
    <source>
        <dbReference type="ARBA" id="ARBA00001947"/>
    </source>
</evidence>
<dbReference type="AlphaFoldDB" id="A0A1L0CUD0"/>
<proteinExistence type="inferred from homology"/>
<dbReference type="Proteomes" id="UP000183365">
    <property type="component" value="Unassembled WGS sequence"/>
</dbReference>
<organism evidence="7 8">
    <name type="scientific">Hanseniaspora guilliermondii</name>
    <dbReference type="NCBI Taxonomy" id="56406"/>
    <lineage>
        <taxon>Eukaryota</taxon>
        <taxon>Fungi</taxon>
        <taxon>Dikarya</taxon>
        <taxon>Ascomycota</taxon>
        <taxon>Saccharomycotina</taxon>
        <taxon>Saccharomycetes</taxon>
        <taxon>Saccharomycodales</taxon>
        <taxon>Saccharomycodaceae</taxon>
        <taxon>Hanseniaspora</taxon>
    </lineage>
</organism>
<accession>A0A1L0CUD0</accession>
<gene>
    <name evidence="7" type="ORF">HGUI_00567</name>
</gene>
<feature type="domain" description="Extradiol ring-cleavage dioxygenase class III enzyme subunit B" evidence="6">
    <location>
        <begin position="11"/>
        <end position="149"/>
    </location>
</feature>
<dbReference type="CDD" id="cd07363">
    <property type="entry name" value="45_DOPA_Dioxygenase"/>
    <property type="match status" value="1"/>
</dbReference>
<comment type="similarity">
    <text evidence="2">Belongs to the DODA-type extradiol aromatic ring-opening dioxygenase family.</text>
</comment>
<dbReference type="InterPro" id="IPR014436">
    <property type="entry name" value="Extradiol_dOase_DODA"/>
</dbReference>
<dbReference type="Gene3D" id="3.40.830.10">
    <property type="entry name" value="LigB-like"/>
    <property type="match status" value="1"/>
</dbReference>
<keyword evidence="4" id="KW-0862">Zinc</keyword>
<dbReference type="GO" id="GO:0016702">
    <property type="term" value="F:oxidoreductase activity, acting on single donors with incorporation of molecular oxygen, incorporation of two atoms of oxygen"/>
    <property type="evidence" value="ECO:0007669"/>
    <property type="project" value="UniProtKB-ARBA"/>
</dbReference>
<reference evidence="8" key="1">
    <citation type="submission" date="2016-11" db="EMBL/GenBank/DDBJ databases">
        <authorList>
            <person name="Guldener U."/>
        </authorList>
    </citation>
    <scope>NUCLEOTIDE SEQUENCE [LARGE SCALE GENOMIC DNA]</scope>
</reference>
<dbReference type="VEuPathDB" id="FungiDB:HGUI_00567"/>
<dbReference type="PANTHER" id="PTHR30096:SF0">
    <property type="entry name" value="4,5-DOPA DIOXYGENASE EXTRADIOL-LIKE PROTEIN"/>
    <property type="match status" value="1"/>
</dbReference>
<dbReference type="GO" id="GO:0008198">
    <property type="term" value="F:ferrous iron binding"/>
    <property type="evidence" value="ECO:0007669"/>
    <property type="project" value="InterPro"/>
</dbReference>
<evidence type="ECO:0000256" key="2">
    <source>
        <dbReference type="ARBA" id="ARBA00007581"/>
    </source>
</evidence>
<protein>
    <recommendedName>
        <fullName evidence="6">Extradiol ring-cleavage dioxygenase class III enzyme subunit B domain-containing protein</fullName>
    </recommendedName>
</protein>
<comment type="cofactor">
    <cofactor evidence="1">
        <name>Zn(2+)</name>
        <dbReference type="ChEBI" id="CHEBI:29105"/>
    </cofactor>
</comment>
<name>A0A1L0CUD0_9ASCO</name>
<sequence>MSASESKKQKTFFWSHGGPTFMYKTSKDVPGANTPYNYVEKFGHRVKSEFKPKYIAVISAHWQPRYAGPESMKKVYVASPKNLDQVIDNDEKIPNDLIYDFYNFPKYMYEEKFESYVTKGIIDKIISFSDENVTVEKTERGIDHGVWVPSKVAKLDVYDSKEDFIPFVQVSMLPNIPNGNGEDERLNENANIVDTFKAHIQTISPLIRKINEDGGLVILSGMSVHNLSIFKKVISEQKHPEFVKRFNELLRNIIEEDKKSKDNHSALRAKILDLGKENSDNIKKLFEAHSPEIDHFLPFVIGVGSISEGEYITELFNAEEYSLGWGLYQVGS</sequence>
<keyword evidence="8" id="KW-1185">Reference proteome</keyword>
<dbReference type="PANTHER" id="PTHR30096">
    <property type="entry name" value="4,5-DOPA DIOXYGENASE EXTRADIOL-LIKE PROTEIN"/>
    <property type="match status" value="1"/>
</dbReference>
<evidence type="ECO:0000259" key="6">
    <source>
        <dbReference type="Pfam" id="PF02900"/>
    </source>
</evidence>
<evidence type="ECO:0000256" key="4">
    <source>
        <dbReference type="ARBA" id="ARBA00022833"/>
    </source>
</evidence>
<dbReference type="SUPFAM" id="SSF53213">
    <property type="entry name" value="LigB-like"/>
    <property type="match status" value="1"/>
</dbReference>
<evidence type="ECO:0000256" key="3">
    <source>
        <dbReference type="ARBA" id="ARBA00022723"/>
    </source>
</evidence>
<keyword evidence="5" id="KW-0560">Oxidoreductase</keyword>
<evidence type="ECO:0000313" key="7">
    <source>
        <dbReference type="EMBL" id="SGZ38367.1"/>
    </source>
</evidence>
<dbReference type="OrthoDB" id="7396853at2759"/>
<evidence type="ECO:0000313" key="8">
    <source>
        <dbReference type="Proteomes" id="UP000183365"/>
    </source>
</evidence>
<keyword evidence="3" id="KW-0479">Metal-binding</keyword>
<dbReference type="Pfam" id="PF02900">
    <property type="entry name" value="LigB"/>
    <property type="match status" value="1"/>
</dbReference>